<keyword evidence="10" id="KW-1185">Reference proteome</keyword>
<dbReference type="Proteomes" id="UP001058098">
    <property type="component" value="Chromosome"/>
</dbReference>
<feature type="transmembrane region" description="Helical" evidence="8">
    <location>
        <begin position="353"/>
        <end position="369"/>
    </location>
</feature>
<dbReference type="PANTHER" id="PTHR30250">
    <property type="entry name" value="PST FAMILY PREDICTED COLANIC ACID TRANSPORTER"/>
    <property type="match status" value="1"/>
</dbReference>
<protein>
    <submittedName>
        <fullName evidence="9">Lipopolysaccharide biosynthesis protein</fullName>
    </submittedName>
</protein>
<evidence type="ECO:0000256" key="3">
    <source>
        <dbReference type="ARBA" id="ARBA00022475"/>
    </source>
</evidence>
<feature type="transmembrane region" description="Helical" evidence="8">
    <location>
        <begin position="389"/>
        <end position="406"/>
    </location>
</feature>
<proteinExistence type="inferred from homology"/>
<feature type="compositionally biased region" description="Polar residues" evidence="7">
    <location>
        <begin position="21"/>
        <end position="31"/>
    </location>
</feature>
<comment type="subcellular location">
    <subcellularLocation>
        <location evidence="1">Cell membrane</location>
        <topology evidence="1">Multi-pass membrane protein</topology>
    </subcellularLocation>
</comment>
<feature type="region of interest" description="Disordered" evidence="7">
    <location>
        <begin position="1"/>
        <end position="34"/>
    </location>
</feature>
<feature type="transmembrane region" description="Helical" evidence="8">
    <location>
        <begin position="412"/>
        <end position="434"/>
    </location>
</feature>
<dbReference type="Pfam" id="PF13440">
    <property type="entry name" value="Polysacc_synt_3"/>
    <property type="match status" value="1"/>
</dbReference>
<keyword evidence="5 8" id="KW-1133">Transmembrane helix</keyword>
<evidence type="ECO:0000256" key="4">
    <source>
        <dbReference type="ARBA" id="ARBA00022692"/>
    </source>
</evidence>
<feature type="transmembrane region" description="Helical" evidence="8">
    <location>
        <begin position="74"/>
        <end position="100"/>
    </location>
</feature>
<evidence type="ECO:0000313" key="9">
    <source>
        <dbReference type="EMBL" id="UVC14389.1"/>
    </source>
</evidence>
<feature type="transmembrane region" description="Helical" evidence="8">
    <location>
        <begin position="322"/>
        <end position="341"/>
    </location>
</feature>
<sequence>MAESANDGGDATGDPNGASCMVNTEDSNSTTKPRKLTERMLKGAAWSGVTSIVRLGLKFISVAILARLLSPRDYGVVGGALIAVELAAMLYGLGLAQALIQRKVVERDHIATALGVSLTLSCVIGAALWLAAPFVAALMRIEALTDVVKLLAFTTPLGAFNLICEALLVRNMRIRAVSLRPLFSFSVAVFVVALPMAFAGFGYWSLVAMQIAEVSFGALAFGVAARKLLVLPGFSARAFRELWPMSLGFSLTRPFGYLVNNTPKFLIARLMGAEALGLFTRAAFLSENAGHLFNDIVRIVAFPAMAQLQNDRERLRSGFLKGLSLTALATIPTSAFSIVFAQELVDIMLGPRWDEAVLPFALLASSLYFRLGNRVSYAVLQALGQPYRIIKNNCAVVAILALGILTTSDHGLASICTVVLLAFGAAFVITVRLVSRVMEMSIGAILRTHVMPMSLALVVVAIGVGTKAMLVGQSSIVIVAIGALAVVNSVLALLYFLPEKTLVWFDVEGVRTLPSLRFAFRQLARYYM</sequence>
<dbReference type="RefSeq" id="WP_258118602.1">
    <property type="nucleotide sequence ID" value="NZ_CP062229.1"/>
</dbReference>
<evidence type="ECO:0000256" key="6">
    <source>
        <dbReference type="ARBA" id="ARBA00023136"/>
    </source>
</evidence>
<keyword evidence="4 8" id="KW-0812">Transmembrane</keyword>
<feature type="transmembrane region" description="Helical" evidence="8">
    <location>
        <begin position="446"/>
        <end position="464"/>
    </location>
</feature>
<name>A0ABY5QTZ4_9HYPH</name>
<accession>A0ABY5QTZ4</accession>
<keyword evidence="3" id="KW-1003">Cell membrane</keyword>
<dbReference type="EMBL" id="CP062229">
    <property type="protein sequence ID" value="UVC14389.1"/>
    <property type="molecule type" value="Genomic_DNA"/>
</dbReference>
<gene>
    <name evidence="9" type="ORF">IHQ72_27665</name>
</gene>
<dbReference type="InterPro" id="IPR050833">
    <property type="entry name" value="Poly_Biosynth_Transport"/>
</dbReference>
<feature type="transmembrane region" description="Helical" evidence="8">
    <location>
        <begin position="150"/>
        <end position="169"/>
    </location>
</feature>
<organism evidence="9 10">
    <name type="scientific">Mesorhizobium onobrychidis</name>
    <dbReference type="NCBI Taxonomy" id="2775404"/>
    <lineage>
        <taxon>Bacteria</taxon>
        <taxon>Pseudomonadati</taxon>
        <taxon>Pseudomonadota</taxon>
        <taxon>Alphaproteobacteria</taxon>
        <taxon>Hyphomicrobiales</taxon>
        <taxon>Phyllobacteriaceae</taxon>
        <taxon>Mesorhizobium</taxon>
    </lineage>
</organism>
<dbReference type="CDD" id="cd13127">
    <property type="entry name" value="MATE_tuaB_like"/>
    <property type="match status" value="1"/>
</dbReference>
<reference evidence="9" key="1">
    <citation type="submission" date="2020-09" db="EMBL/GenBank/DDBJ databases">
        <title>Rhizobia associated with sainfoin plants.</title>
        <authorList>
            <person name="Asharfi S."/>
            <person name="Kuzmanovic N."/>
            <person name="Bunk B."/>
            <person name="Sproeer C."/>
            <person name="Becker M."/>
            <person name="Thuenen T."/>
        </authorList>
    </citation>
    <scope>NUCLEOTIDE SEQUENCE</scope>
    <source>
        <strain evidence="9">OM4</strain>
    </source>
</reference>
<dbReference type="PANTHER" id="PTHR30250:SF10">
    <property type="entry name" value="LIPOPOLYSACCHARIDE BIOSYNTHESIS PROTEIN WZXC"/>
    <property type="match status" value="1"/>
</dbReference>
<feature type="transmembrane region" description="Helical" evidence="8">
    <location>
        <begin position="476"/>
        <end position="497"/>
    </location>
</feature>
<evidence type="ECO:0000256" key="2">
    <source>
        <dbReference type="ARBA" id="ARBA00007430"/>
    </source>
</evidence>
<evidence type="ECO:0000256" key="8">
    <source>
        <dbReference type="SAM" id="Phobius"/>
    </source>
</evidence>
<evidence type="ECO:0000256" key="1">
    <source>
        <dbReference type="ARBA" id="ARBA00004651"/>
    </source>
</evidence>
<feature type="transmembrane region" description="Helical" evidence="8">
    <location>
        <begin position="216"/>
        <end position="236"/>
    </location>
</feature>
<comment type="similarity">
    <text evidence="2">Belongs to the polysaccharide synthase family.</text>
</comment>
<evidence type="ECO:0000256" key="5">
    <source>
        <dbReference type="ARBA" id="ARBA00022989"/>
    </source>
</evidence>
<feature type="transmembrane region" description="Helical" evidence="8">
    <location>
        <begin position="112"/>
        <end position="138"/>
    </location>
</feature>
<keyword evidence="6 8" id="KW-0472">Membrane</keyword>
<evidence type="ECO:0000256" key="7">
    <source>
        <dbReference type="SAM" id="MobiDB-lite"/>
    </source>
</evidence>
<feature type="transmembrane region" description="Helical" evidence="8">
    <location>
        <begin position="181"/>
        <end position="204"/>
    </location>
</feature>
<evidence type="ECO:0000313" key="10">
    <source>
        <dbReference type="Proteomes" id="UP001058098"/>
    </source>
</evidence>
<feature type="transmembrane region" description="Helical" evidence="8">
    <location>
        <begin position="44"/>
        <end position="68"/>
    </location>
</feature>